<reference evidence="2 5" key="2">
    <citation type="submission" date="2020-08" db="EMBL/GenBank/DDBJ databases">
        <title>Sequencing the genomes of 1000 actinobacteria strains.</title>
        <authorList>
            <person name="Klenk H.-P."/>
        </authorList>
    </citation>
    <scope>NUCLEOTIDE SEQUENCE [LARGE SCALE GENOMIC DNA]</scope>
    <source>
        <strain evidence="2 5">DSM 15626</strain>
    </source>
</reference>
<accession>A0A7Y4NYN6</accession>
<feature type="domain" description="NAD-dependent epimerase/dehydratase" evidence="1">
    <location>
        <begin position="5"/>
        <end position="210"/>
    </location>
</feature>
<sequence length="312" mass="32972">MGVHVVVGATGGTGTALVRELLGRGEVVRAVSRRGDCAVPGVEAVAGDAADARRMREVCDGAAAVYNCVNPPFAQWRAVFPETVRSLVAAAGAADAVLAFADDTWMYGAVDGPMTEETPVRPVSELGVFRAWLAEMTLAAHYRGAARTVIARGGELYGPNVESLFGQNLFGRATLGRRPILFGDPTLPLTPTYIGDFARTLATVAADPTAHGQVWHTPHPAPTTALDFTALATTAKPITLPSGVTTALKLVSPVVRQGAQLLYQFHQPFIVNGNKFTAAYPQTPTPYADGVAATLTWYQGHKHQIRTTALPS</sequence>
<evidence type="ECO:0000259" key="1">
    <source>
        <dbReference type="Pfam" id="PF01370"/>
    </source>
</evidence>
<dbReference type="PANTHER" id="PTHR43245:SF13">
    <property type="entry name" value="UDP-D-APIOSE_UDP-D-XYLOSE SYNTHASE 2"/>
    <property type="match status" value="1"/>
</dbReference>
<evidence type="ECO:0000313" key="5">
    <source>
        <dbReference type="Proteomes" id="UP000553957"/>
    </source>
</evidence>
<dbReference type="InterPro" id="IPR036291">
    <property type="entry name" value="NAD(P)-bd_dom_sf"/>
</dbReference>
<dbReference type="RefSeq" id="WP_171673213.1">
    <property type="nucleotide sequence ID" value="NZ_JABJRC010000002.1"/>
</dbReference>
<dbReference type="Proteomes" id="UP000553957">
    <property type="component" value="Unassembled WGS sequence"/>
</dbReference>
<dbReference type="AlphaFoldDB" id="A0A7Y4NYN6"/>
<dbReference type="EMBL" id="JACHKF010000001">
    <property type="protein sequence ID" value="MBB6569433.1"/>
    <property type="molecule type" value="Genomic_DNA"/>
</dbReference>
<evidence type="ECO:0000313" key="4">
    <source>
        <dbReference type="Proteomes" id="UP000534306"/>
    </source>
</evidence>
<dbReference type="EMBL" id="JABJRC010000002">
    <property type="protein sequence ID" value="NOL40731.1"/>
    <property type="molecule type" value="Genomic_DNA"/>
</dbReference>
<evidence type="ECO:0000313" key="2">
    <source>
        <dbReference type="EMBL" id="MBB6569433.1"/>
    </source>
</evidence>
<reference evidence="3 4" key="1">
    <citation type="submission" date="2020-05" db="EMBL/GenBank/DDBJ databases">
        <title>Genome sequence of Kribbella sandramycini ATCC 39419.</title>
        <authorList>
            <person name="Maclea K.S."/>
            <person name="Fair J.L."/>
        </authorList>
    </citation>
    <scope>NUCLEOTIDE SEQUENCE [LARGE SCALE GENOMIC DNA]</scope>
    <source>
        <strain evidence="3 4">ATCC 39419</strain>
    </source>
</reference>
<dbReference type="InterPro" id="IPR001509">
    <property type="entry name" value="Epimerase_deHydtase"/>
</dbReference>
<dbReference type="SUPFAM" id="SSF51735">
    <property type="entry name" value="NAD(P)-binding Rossmann-fold domains"/>
    <property type="match status" value="1"/>
</dbReference>
<dbReference type="Gene3D" id="3.40.50.720">
    <property type="entry name" value="NAD(P)-binding Rossmann-like Domain"/>
    <property type="match status" value="1"/>
</dbReference>
<name>A0A7Y4NYN6_9ACTN</name>
<comment type="caution">
    <text evidence="3">The sequence shown here is derived from an EMBL/GenBank/DDBJ whole genome shotgun (WGS) entry which is preliminary data.</text>
</comment>
<dbReference type="Proteomes" id="UP000534306">
    <property type="component" value="Unassembled WGS sequence"/>
</dbReference>
<protein>
    <submittedName>
        <fullName evidence="3">NAD-dependent epimerase/dehydratase family protein</fullName>
    </submittedName>
    <submittedName>
        <fullName evidence="2">Nucleoside-diphosphate-sugar epimerase</fullName>
    </submittedName>
</protein>
<keyword evidence="4" id="KW-1185">Reference proteome</keyword>
<dbReference type="Pfam" id="PF01370">
    <property type="entry name" value="Epimerase"/>
    <property type="match status" value="1"/>
</dbReference>
<evidence type="ECO:0000313" key="3">
    <source>
        <dbReference type="EMBL" id="NOL40731.1"/>
    </source>
</evidence>
<gene>
    <name evidence="2" type="ORF">HNR71_005070</name>
    <name evidence="3" type="ORF">HPO96_10785</name>
</gene>
<organism evidence="3 4">
    <name type="scientific">Kribbella sandramycini</name>
    <dbReference type="NCBI Taxonomy" id="60450"/>
    <lineage>
        <taxon>Bacteria</taxon>
        <taxon>Bacillati</taxon>
        <taxon>Actinomycetota</taxon>
        <taxon>Actinomycetes</taxon>
        <taxon>Propionibacteriales</taxon>
        <taxon>Kribbellaceae</taxon>
        <taxon>Kribbella</taxon>
    </lineage>
</organism>
<dbReference type="PANTHER" id="PTHR43245">
    <property type="entry name" value="BIFUNCTIONAL POLYMYXIN RESISTANCE PROTEIN ARNA"/>
    <property type="match status" value="1"/>
</dbReference>
<dbReference type="InterPro" id="IPR050177">
    <property type="entry name" value="Lipid_A_modif_metabolic_enz"/>
</dbReference>
<proteinExistence type="predicted"/>